<evidence type="ECO:0000313" key="2">
    <source>
        <dbReference type="Proteomes" id="UP001353858"/>
    </source>
</evidence>
<dbReference type="PANTHER" id="PTHR12001">
    <property type="entry name" value="GERANYLGERANYL PYROPHOSPHATE SYNTHASE"/>
    <property type="match status" value="1"/>
</dbReference>
<dbReference type="GO" id="GO:0008299">
    <property type="term" value="P:isoprenoid biosynthetic process"/>
    <property type="evidence" value="ECO:0007669"/>
    <property type="project" value="TreeGrafter"/>
</dbReference>
<evidence type="ECO:0008006" key="3">
    <source>
        <dbReference type="Google" id="ProtNLM"/>
    </source>
</evidence>
<dbReference type="SUPFAM" id="SSF48576">
    <property type="entry name" value="Terpenoid synthases"/>
    <property type="match status" value="1"/>
</dbReference>
<comment type="caution">
    <text evidence="1">The sequence shown here is derived from an EMBL/GenBank/DDBJ whole genome shotgun (WGS) entry which is preliminary data.</text>
</comment>
<reference evidence="2" key="1">
    <citation type="submission" date="2023-01" db="EMBL/GenBank/DDBJ databases">
        <title>Key to firefly adult light organ development and bioluminescence: homeobox transcription factors regulate luciferase expression and transportation to peroxisome.</title>
        <authorList>
            <person name="Fu X."/>
        </authorList>
    </citation>
    <scope>NUCLEOTIDE SEQUENCE [LARGE SCALE GENOMIC DNA]</scope>
</reference>
<organism evidence="1 2">
    <name type="scientific">Aquatica leii</name>
    <dbReference type="NCBI Taxonomy" id="1421715"/>
    <lineage>
        <taxon>Eukaryota</taxon>
        <taxon>Metazoa</taxon>
        <taxon>Ecdysozoa</taxon>
        <taxon>Arthropoda</taxon>
        <taxon>Hexapoda</taxon>
        <taxon>Insecta</taxon>
        <taxon>Pterygota</taxon>
        <taxon>Neoptera</taxon>
        <taxon>Endopterygota</taxon>
        <taxon>Coleoptera</taxon>
        <taxon>Polyphaga</taxon>
        <taxon>Elateriformia</taxon>
        <taxon>Elateroidea</taxon>
        <taxon>Lampyridae</taxon>
        <taxon>Luciolinae</taxon>
        <taxon>Aquatica</taxon>
    </lineage>
</organism>
<gene>
    <name evidence="1" type="ORF">RN001_007677</name>
</gene>
<dbReference type="GO" id="GO:0005739">
    <property type="term" value="C:mitochondrion"/>
    <property type="evidence" value="ECO:0007669"/>
    <property type="project" value="TreeGrafter"/>
</dbReference>
<protein>
    <recommendedName>
        <fullName evidence="3">Decaprenyl-diphosphate synthase subunit 2</fullName>
    </recommendedName>
</protein>
<evidence type="ECO:0000313" key="1">
    <source>
        <dbReference type="EMBL" id="KAK4879531.1"/>
    </source>
</evidence>
<dbReference type="Proteomes" id="UP001353858">
    <property type="component" value="Unassembled WGS sequence"/>
</dbReference>
<dbReference type="Gene3D" id="1.10.600.10">
    <property type="entry name" value="Farnesyl Diphosphate Synthase"/>
    <property type="match status" value="1"/>
</dbReference>
<proteinExistence type="predicted"/>
<dbReference type="GO" id="GO:1990234">
    <property type="term" value="C:transferase complex"/>
    <property type="evidence" value="ECO:0007669"/>
    <property type="project" value="TreeGrafter"/>
</dbReference>
<dbReference type="EMBL" id="JARPUR010000003">
    <property type="protein sequence ID" value="KAK4879531.1"/>
    <property type="molecule type" value="Genomic_DNA"/>
</dbReference>
<dbReference type="GO" id="GO:0006744">
    <property type="term" value="P:ubiquinone biosynthetic process"/>
    <property type="evidence" value="ECO:0007669"/>
    <property type="project" value="TreeGrafter"/>
</dbReference>
<name>A0AAN7PDG4_9COLE</name>
<dbReference type="GO" id="GO:0004659">
    <property type="term" value="F:prenyltransferase activity"/>
    <property type="evidence" value="ECO:0007669"/>
    <property type="project" value="TreeGrafter"/>
</dbReference>
<dbReference type="InterPro" id="IPR008949">
    <property type="entry name" value="Isoprenoid_synthase_dom_sf"/>
</dbReference>
<sequence length="464" mass="52098">MLPSQSTKYKATSMFRYDVTGHFAYLPVLNIPCHVHQNIHNYFQGLCINLIRHLLSRIKYIYHGLLTINFDMFLLRLCRSLRPSTQCYRYATALAQEKNELNQAVTEAEKIVGYPTSFLNLRWILTDELANVALHLRKLIGINHPFLETARKLFFGNNMPAWGLIVLLVSKAYGLNVEFSEHDRDITAGVLHSQRALAEVTEMIRTSAMIHKNIANIAVDEKNNLLELSFGNKIALLSGDHLLSKSFHELACLRAPHLNELMSSALRDLAEAEFLGLHDSYDVPLPSKPIDTETIEIVDDFGTKPYHTSDILGNPVAEWTLRNILGGASLLGKSCQGSLMLAKHSEEVQHSGFILGKCIALAWQAKIEQEVFVPGSSGSFSLVSAPVMLHLKYNPTLYDKIEVGRHNALSIDYEEIRKDIQNGNALQDTQCLQQHFSIAALNVLYNLPKSDARVALENIIKTLL</sequence>
<dbReference type="AlphaFoldDB" id="A0AAN7PDG4"/>
<accession>A0AAN7PDG4</accession>
<keyword evidence="2" id="KW-1185">Reference proteome</keyword>
<dbReference type="PANTHER" id="PTHR12001:SF55">
    <property type="entry name" value="ALL TRANS-POLYPRENYL-DIPHOSPHATE SYNTHASE PDSS2"/>
    <property type="match status" value="1"/>
</dbReference>